<accession>A0ABV7WGT5</accession>
<evidence type="ECO:0000256" key="2">
    <source>
        <dbReference type="ARBA" id="ARBA00022679"/>
    </source>
</evidence>
<keyword evidence="4" id="KW-0418">Kinase</keyword>
<keyword evidence="5" id="KW-0067">ATP-binding</keyword>
<dbReference type="InterPro" id="IPR002575">
    <property type="entry name" value="Aminoglycoside_PTrfase"/>
</dbReference>
<evidence type="ECO:0000259" key="7">
    <source>
        <dbReference type="Pfam" id="PF01636"/>
    </source>
</evidence>
<evidence type="ECO:0000256" key="5">
    <source>
        <dbReference type="ARBA" id="ARBA00022840"/>
    </source>
</evidence>
<evidence type="ECO:0000256" key="1">
    <source>
        <dbReference type="ARBA" id="ARBA00006219"/>
    </source>
</evidence>
<dbReference type="PANTHER" id="PTHR21310">
    <property type="entry name" value="AMINOGLYCOSIDE PHOSPHOTRANSFERASE-RELATED-RELATED"/>
    <property type="match status" value="1"/>
</dbReference>
<dbReference type="InterPro" id="IPR051678">
    <property type="entry name" value="AGP_Transferase"/>
</dbReference>
<keyword evidence="6" id="KW-0046">Antibiotic resistance</keyword>
<evidence type="ECO:0000256" key="4">
    <source>
        <dbReference type="ARBA" id="ARBA00022777"/>
    </source>
</evidence>
<keyword evidence="2" id="KW-0808">Transferase</keyword>
<gene>
    <name evidence="8" type="ORF">ACFOLH_12050</name>
</gene>
<protein>
    <submittedName>
        <fullName evidence="8">Phosphotransferase</fullName>
    </submittedName>
</protein>
<reference evidence="9" key="1">
    <citation type="journal article" date="2019" name="Int. J. Syst. Evol. Microbiol.">
        <title>The Global Catalogue of Microorganisms (GCM) 10K type strain sequencing project: providing services to taxonomists for standard genome sequencing and annotation.</title>
        <authorList>
            <consortium name="The Broad Institute Genomics Platform"/>
            <consortium name="The Broad Institute Genome Sequencing Center for Infectious Disease"/>
            <person name="Wu L."/>
            <person name="Ma J."/>
        </authorList>
    </citation>
    <scope>NUCLEOTIDE SEQUENCE [LARGE SCALE GENOMIC DNA]</scope>
    <source>
        <strain evidence="9">NCAIM B.02333</strain>
    </source>
</reference>
<dbReference type="SUPFAM" id="SSF56112">
    <property type="entry name" value="Protein kinase-like (PK-like)"/>
    <property type="match status" value="1"/>
</dbReference>
<dbReference type="Pfam" id="PF01636">
    <property type="entry name" value="APH"/>
    <property type="match status" value="1"/>
</dbReference>
<dbReference type="EMBL" id="JBHRWW010000007">
    <property type="protein sequence ID" value="MFC3689075.1"/>
    <property type="molecule type" value="Genomic_DNA"/>
</dbReference>
<dbReference type="PANTHER" id="PTHR21310:SF41">
    <property type="entry name" value="3'-PHOSPHOTRANSFERASE, PUTATIVE-RELATED"/>
    <property type="match status" value="1"/>
</dbReference>
<dbReference type="InterPro" id="IPR011009">
    <property type="entry name" value="Kinase-like_dom_sf"/>
</dbReference>
<comment type="similarity">
    <text evidence="1">Belongs to the aminoglycoside phosphotransferase family.</text>
</comment>
<feature type="domain" description="Aminoglycoside phosphotransferase" evidence="7">
    <location>
        <begin position="42"/>
        <end position="235"/>
    </location>
</feature>
<dbReference type="InterPro" id="IPR024165">
    <property type="entry name" value="Kan/Strep_kinase"/>
</dbReference>
<dbReference type="CDD" id="cd05150">
    <property type="entry name" value="APH"/>
    <property type="match status" value="1"/>
</dbReference>
<dbReference type="Proteomes" id="UP001595685">
    <property type="component" value="Unassembled WGS sequence"/>
</dbReference>
<evidence type="ECO:0000256" key="6">
    <source>
        <dbReference type="ARBA" id="ARBA00023251"/>
    </source>
</evidence>
<comment type="caution">
    <text evidence="8">The sequence shown here is derived from an EMBL/GenBank/DDBJ whole genome shotgun (WGS) entry which is preliminary data.</text>
</comment>
<keyword evidence="9" id="KW-1185">Reference proteome</keyword>
<evidence type="ECO:0000313" key="9">
    <source>
        <dbReference type="Proteomes" id="UP001595685"/>
    </source>
</evidence>
<keyword evidence="3" id="KW-0547">Nucleotide-binding</keyword>
<evidence type="ECO:0000256" key="3">
    <source>
        <dbReference type="ARBA" id="ARBA00022741"/>
    </source>
</evidence>
<organism evidence="8 9">
    <name type="scientific">Aquipuribacter hungaricus</name>
    <dbReference type="NCBI Taxonomy" id="545624"/>
    <lineage>
        <taxon>Bacteria</taxon>
        <taxon>Bacillati</taxon>
        <taxon>Actinomycetota</taxon>
        <taxon>Actinomycetes</taxon>
        <taxon>Micrococcales</taxon>
        <taxon>Intrasporangiaceae</taxon>
        <taxon>Aquipuribacter</taxon>
    </lineage>
</organism>
<dbReference type="Gene3D" id="3.90.1200.10">
    <property type="match status" value="1"/>
</dbReference>
<evidence type="ECO:0000313" key="8">
    <source>
        <dbReference type="EMBL" id="MFC3689075.1"/>
    </source>
</evidence>
<dbReference type="RefSeq" id="WP_376983972.1">
    <property type="nucleotide sequence ID" value="NZ_JBHRWW010000007.1"/>
</dbReference>
<dbReference type="PIRSF" id="PIRSF000706">
    <property type="entry name" value="Kanamycin_kin"/>
    <property type="match status" value="1"/>
</dbReference>
<sequence>MSLPTGPVALPDAVAGLVRGADVTPVWQNLLGGVTVRLRGGPDDVDRFLRWSPTGSAPDVDGEVARLRWAAAWLPVPRVVDAGRTPEGTWLLTEALPGRSAVDPAWLARPAEAALALGRGLRRLHDALPVEGCPFGWDTDVRSDDRPAAQALLGGRPPDDRRVVCQGDACAPNTLLADDGSVTGYVDLGRLGVADRWADLAPACWSADHNYGPGHADLVCEGYGVTPDRERLAWYSALWHADG</sequence>
<proteinExistence type="inferred from homology"/>
<dbReference type="Gene3D" id="3.30.200.20">
    <property type="entry name" value="Phosphorylase Kinase, domain 1"/>
    <property type="match status" value="1"/>
</dbReference>
<name>A0ABV7WGT5_9MICO</name>